<keyword evidence="6 8" id="KW-0342">GTP-binding</keyword>
<evidence type="ECO:0000256" key="4">
    <source>
        <dbReference type="ARBA" id="ARBA00022737"/>
    </source>
</evidence>
<evidence type="ECO:0000256" key="3">
    <source>
        <dbReference type="ARBA" id="ARBA00022517"/>
    </source>
</evidence>
<dbReference type="PROSITE" id="PS51712">
    <property type="entry name" value="G_ENGA"/>
    <property type="match status" value="2"/>
</dbReference>
<evidence type="ECO:0000256" key="6">
    <source>
        <dbReference type="ARBA" id="ARBA00023134"/>
    </source>
</evidence>
<evidence type="ECO:0000256" key="5">
    <source>
        <dbReference type="ARBA" id="ARBA00022741"/>
    </source>
</evidence>
<dbReference type="FunFam" id="3.40.50.300:FF:000057">
    <property type="entry name" value="GTPase Der"/>
    <property type="match status" value="1"/>
</dbReference>
<dbReference type="InterPro" id="IPR032859">
    <property type="entry name" value="KH_dom-like"/>
</dbReference>
<dbReference type="InterPro" id="IPR005225">
    <property type="entry name" value="Small_GTP-bd"/>
</dbReference>
<dbReference type="GO" id="GO:0005525">
    <property type="term" value="F:GTP binding"/>
    <property type="evidence" value="ECO:0007669"/>
    <property type="project" value="UniProtKB-UniRule"/>
</dbReference>
<dbReference type="STRING" id="1499966.U14_04314"/>
<dbReference type="SUPFAM" id="SSF52540">
    <property type="entry name" value="P-loop containing nucleoside triphosphate hydrolases"/>
    <property type="match status" value="2"/>
</dbReference>
<sequence length="440" mass="49774">MHKTTVAIVGRPNVGKSTLFNRLIGQSAAITQDMPGVTRDRIYGTARWLNKAFSIIDTGGLDPSSDDPMLSSMQAQTQLAIEEADVIVCLFDGQAELTTTDYEIVQRLRETQKPVYYVANKIDGPRHENMAFVFYQLGIPDLLTISAEHKLGLDELLDKICEHIEEDEEEVEGEGGEPAAMRIAVVGRPNVGKSSFVNYLLGEDRMLVTDIAGTTRDAIDSDVYANGTHYVFIDTSGIRRKSRVFDPVERYSVIRSFRSIDRSHIAFIMLNAEDGITDQDVRIAGYAYNNGRAVLLVVNKWDVIEKSTETAGEFALQIKEKLKFLDYAPIIFISALTGQRVTKTLELADRIYAQYNKRIATSEVNTALERMVREFQPPAYRGKPVKFYYASQSAVRPPTFVLFCNHPDGVHFSYKRYLINQFREQFEFTESPVYLRLQAR</sequence>
<feature type="domain" description="EngA-type G" evidence="11">
    <location>
        <begin position="181"/>
        <end position="356"/>
    </location>
</feature>
<dbReference type="GO" id="GO:0042254">
    <property type="term" value="P:ribosome biogenesis"/>
    <property type="evidence" value="ECO:0007669"/>
    <property type="project" value="UniProtKB-KW"/>
</dbReference>
<dbReference type="Pfam" id="PF14714">
    <property type="entry name" value="KH_dom-like"/>
    <property type="match status" value="1"/>
</dbReference>
<keyword evidence="13" id="KW-1185">Reference proteome</keyword>
<evidence type="ECO:0000256" key="7">
    <source>
        <dbReference type="ARBA" id="ARBA00032345"/>
    </source>
</evidence>
<dbReference type="InterPro" id="IPR006073">
    <property type="entry name" value="GTP-bd"/>
</dbReference>
<feature type="binding site" evidence="8">
    <location>
        <begin position="10"/>
        <end position="17"/>
    </location>
    <ligand>
        <name>GTP</name>
        <dbReference type="ChEBI" id="CHEBI:37565"/>
        <label>1</label>
    </ligand>
</feature>
<dbReference type="InterPro" id="IPR015946">
    <property type="entry name" value="KH_dom-like_a/b"/>
</dbReference>
<dbReference type="Proteomes" id="UP000030700">
    <property type="component" value="Unassembled WGS sequence"/>
</dbReference>
<dbReference type="NCBIfam" id="TIGR00231">
    <property type="entry name" value="small_GTP"/>
    <property type="match status" value="2"/>
</dbReference>
<dbReference type="GO" id="GO:0043022">
    <property type="term" value="F:ribosome binding"/>
    <property type="evidence" value="ECO:0007669"/>
    <property type="project" value="TreeGrafter"/>
</dbReference>
<name>A0A0S6W3S4_9BACT</name>
<feature type="binding site" evidence="8">
    <location>
        <begin position="187"/>
        <end position="194"/>
    </location>
    <ligand>
        <name>GTP</name>
        <dbReference type="ChEBI" id="CHEBI:37565"/>
        <label>2</label>
    </ligand>
</feature>
<keyword evidence="5 8" id="KW-0547">Nucleotide-binding</keyword>
<dbReference type="PANTHER" id="PTHR43834">
    <property type="entry name" value="GTPASE DER"/>
    <property type="match status" value="1"/>
</dbReference>
<comment type="caution">
    <text evidence="8">Lacks conserved residue(s) required for the propagation of feature annotation.</text>
</comment>
<evidence type="ECO:0000259" key="11">
    <source>
        <dbReference type="PROSITE" id="PS51712"/>
    </source>
</evidence>
<protein>
    <recommendedName>
        <fullName evidence="2 8">GTPase Der</fullName>
    </recommendedName>
    <alternativeName>
        <fullName evidence="7 8">GTP-binding protein EngA</fullName>
    </alternativeName>
</protein>
<proteinExistence type="inferred from homology"/>
<dbReference type="FunFam" id="3.40.50.300:FF:000040">
    <property type="entry name" value="GTPase Der"/>
    <property type="match status" value="1"/>
</dbReference>
<evidence type="ECO:0000256" key="2">
    <source>
        <dbReference type="ARBA" id="ARBA00020953"/>
    </source>
</evidence>
<evidence type="ECO:0000256" key="8">
    <source>
        <dbReference type="HAMAP-Rule" id="MF_00195"/>
    </source>
</evidence>
<dbReference type="InterPro" id="IPR031166">
    <property type="entry name" value="G_ENGA"/>
</dbReference>
<comment type="subunit">
    <text evidence="8">Associates with the 50S ribosomal subunit.</text>
</comment>
<keyword evidence="4 10" id="KW-0677">Repeat</keyword>
<dbReference type="Gene3D" id="3.30.300.20">
    <property type="match status" value="1"/>
</dbReference>
<dbReference type="Pfam" id="PF01926">
    <property type="entry name" value="MMR_HSR1"/>
    <property type="match status" value="2"/>
</dbReference>
<evidence type="ECO:0000313" key="12">
    <source>
        <dbReference type="EMBL" id="GAK53055.1"/>
    </source>
</evidence>
<dbReference type="PANTHER" id="PTHR43834:SF6">
    <property type="entry name" value="GTPASE DER"/>
    <property type="match status" value="1"/>
</dbReference>
<dbReference type="FunFam" id="3.30.300.20:FF:000004">
    <property type="entry name" value="GTPase Der"/>
    <property type="match status" value="1"/>
</dbReference>
<dbReference type="HAMAP" id="MF_00195">
    <property type="entry name" value="GTPase_Der"/>
    <property type="match status" value="1"/>
</dbReference>
<dbReference type="Gene3D" id="3.40.50.300">
    <property type="entry name" value="P-loop containing nucleotide triphosphate hydrolases"/>
    <property type="match status" value="2"/>
</dbReference>
<feature type="domain" description="EngA-type G" evidence="11">
    <location>
        <begin position="4"/>
        <end position="168"/>
    </location>
</feature>
<comment type="function">
    <text evidence="8 10">GTPase that plays an essential role in the late steps of ribosome biogenesis.</text>
</comment>
<evidence type="ECO:0000256" key="10">
    <source>
        <dbReference type="RuleBase" id="RU004481"/>
    </source>
</evidence>
<evidence type="ECO:0000256" key="9">
    <source>
        <dbReference type="PROSITE-ProRule" id="PRU01049"/>
    </source>
</evidence>
<dbReference type="CDD" id="cd01894">
    <property type="entry name" value="EngA1"/>
    <property type="match status" value="1"/>
</dbReference>
<accession>A0A0S6W3S4</accession>
<feature type="binding site" evidence="8">
    <location>
        <begin position="299"/>
        <end position="302"/>
    </location>
    <ligand>
        <name>GTP</name>
        <dbReference type="ChEBI" id="CHEBI:37565"/>
        <label>2</label>
    </ligand>
</feature>
<reference evidence="12" key="1">
    <citation type="journal article" date="2015" name="PeerJ">
        <title>First genomic representation of candidate bacterial phylum KSB3 points to enhanced environmental sensing as a trigger of wastewater bulking.</title>
        <authorList>
            <person name="Sekiguchi Y."/>
            <person name="Ohashi A."/>
            <person name="Parks D.H."/>
            <person name="Yamauchi T."/>
            <person name="Tyson G.W."/>
            <person name="Hugenholtz P."/>
        </authorList>
    </citation>
    <scope>NUCLEOTIDE SEQUENCE [LARGE SCALE GENOMIC DNA]</scope>
</reference>
<gene>
    <name evidence="8" type="primary">der</name>
    <name evidence="12" type="ORF">U14_04314</name>
</gene>
<feature type="binding site" evidence="8">
    <location>
        <begin position="120"/>
        <end position="123"/>
    </location>
    <ligand>
        <name>GTP</name>
        <dbReference type="ChEBI" id="CHEBI:37565"/>
        <label>1</label>
    </ligand>
</feature>
<organism evidence="12">
    <name type="scientific">Candidatus Moduliflexus flocculans</name>
    <dbReference type="NCBI Taxonomy" id="1499966"/>
    <lineage>
        <taxon>Bacteria</taxon>
        <taxon>Candidatus Moduliflexota</taxon>
        <taxon>Candidatus Moduliflexia</taxon>
        <taxon>Candidatus Moduliflexales</taxon>
        <taxon>Candidatus Moduliflexaceae</taxon>
    </lineage>
</organism>
<comment type="similarity">
    <text evidence="1 8 9 10">Belongs to the TRAFAC class TrmE-Era-EngA-EngB-Septin-like GTPase superfamily. EngA (Der) GTPase family.</text>
</comment>
<dbReference type="HOGENOM" id="CLU_016077_6_2_0"/>
<evidence type="ECO:0000256" key="1">
    <source>
        <dbReference type="ARBA" id="ARBA00008279"/>
    </source>
</evidence>
<dbReference type="AlphaFoldDB" id="A0A0S6W3S4"/>
<feature type="binding site" evidence="8">
    <location>
        <begin position="57"/>
        <end position="61"/>
    </location>
    <ligand>
        <name>GTP</name>
        <dbReference type="ChEBI" id="CHEBI:37565"/>
        <label>1</label>
    </ligand>
</feature>
<dbReference type="CDD" id="cd01895">
    <property type="entry name" value="EngA2"/>
    <property type="match status" value="1"/>
</dbReference>
<dbReference type="PIRSF" id="PIRSF006485">
    <property type="entry name" value="GTP-binding_EngA"/>
    <property type="match status" value="1"/>
</dbReference>
<keyword evidence="3 8" id="KW-0690">Ribosome biogenesis</keyword>
<dbReference type="InterPro" id="IPR027417">
    <property type="entry name" value="P-loop_NTPase"/>
</dbReference>
<dbReference type="EMBL" id="DF820459">
    <property type="protein sequence ID" value="GAK53055.1"/>
    <property type="molecule type" value="Genomic_DNA"/>
</dbReference>
<dbReference type="InterPro" id="IPR016484">
    <property type="entry name" value="GTPase_Der"/>
</dbReference>
<dbReference type="NCBIfam" id="TIGR03594">
    <property type="entry name" value="GTPase_EngA"/>
    <property type="match status" value="1"/>
</dbReference>
<evidence type="ECO:0000313" key="13">
    <source>
        <dbReference type="Proteomes" id="UP000030700"/>
    </source>
</evidence>